<dbReference type="AlphaFoldDB" id="A0A418PQR8"/>
<organism evidence="1 2">
    <name type="scientific">Algoriphagus lacus</name>
    <dbReference type="NCBI Taxonomy" id="2056311"/>
    <lineage>
        <taxon>Bacteria</taxon>
        <taxon>Pseudomonadati</taxon>
        <taxon>Bacteroidota</taxon>
        <taxon>Cytophagia</taxon>
        <taxon>Cytophagales</taxon>
        <taxon>Cyclobacteriaceae</taxon>
        <taxon>Algoriphagus</taxon>
    </lineage>
</organism>
<sequence>MKYVTILFLCFFFHLKTTGQALKDPIHFKYTSLHLTNPESGSGHLDVNCLETNFEVPITLGKKIKLINAFYSRFSDFGFSPDFNNHFFSKNLHDTRCSASVRAGIPERQELIAIAGIMARSDLRNSIDAKVLFPFGLFLMNYAIGENSDFTFGFGVALVSDFYHDSILPIASLNFETERVDLKIVYPNVNILFKESELFGWSAKVEGAISRVSEQSIGVNDDPVEFQRNIQSLVATRGSRRTYNQVF</sequence>
<dbReference type="Proteomes" id="UP000283522">
    <property type="component" value="Unassembled WGS sequence"/>
</dbReference>
<accession>A0A418PQR8</accession>
<evidence type="ECO:0000313" key="2">
    <source>
        <dbReference type="Proteomes" id="UP000283522"/>
    </source>
</evidence>
<name>A0A418PQR8_9BACT</name>
<evidence type="ECO:0000313" key="1">
    <source>
        <dbReference type="EMBL" id="RIW14964.1"/>
    </source>
</evidence>
<dbReference type="OrthoDB" id="72027at2"/>
<dbReference type="RefSeq" id="WP_119477870.1">
    <property type="nucleotide sequence ID" value="NZ_QXML01000005.1"/>
</dbReference>
<dbReference type="EMBL" id="QXML01000005">
    <property type="protein sequence ID" value="RIW14964.1"/>
    <property type="molecule type" value="Genomic_DNA"/>
</dbReference>
<reference evidence="1 2" key="1">
    <citation type="submission" date="2018-09" db="EMBL/GenBank/DDBJ databases">
        <authorList>
            <person name="Wang X."/>
            <person name="Du Z."/>
        </authorList>
    </citation>
    <scope>NUCLEOTIDE SEQUENCE [LARGE SCALE GENOMIC DNA]</scope>
    <source>
        <strain evidence="1 2">N3</strain>
    </source>
</reference>
<keyword evidence="2" id="KW-1185">Reference proteome</keyword>
<proteinExistence type="predicted"/>
<gene>
    <name evidence="1" type="ORF">D0X99_10930</name>
</gene>
<comment type="caution">
    <text evidence="1">The sequence shown here is derived from an EMBL/GenBank/DDBJ whole genome shotgun (WGS) entry which is preliminary data.</text>
</comment>
<protein>
    <submittedName>
        <fullName evidence="1">Uncharacterized protein</fullName>
    </submittedName>
</protein>